<proteinExistence type="inferred from homology"/>
<dbReference type="EMBL" id="JAHMHS010000139">
    <property type="protein sequence ID" value="KAK1713339.1"/>
    <property type="molecule type" value="Genomic_DNA"/>
</dbReference>
<dbReference type="GO" id="GO:0020037">
    <property type="term" value="F:heme binding"/>
    <property type="evidence" value="ECO:0007669"/>
    <property type="project" value="InterPro"/>
</dbReference>
<gene>
    <name evidence="7" type="ORF">BDZ83DRAFT_796468</name>
</gene>
<protein>
    <submittedName>
        <fullName evidence="7">Cytochrome P450 3A17</fullName>
    </submittedName>
</protein>
<evidence type="ECO:0000256" key="5">
    <source>
        <dbReference type="ARBA" id="ARBA00023004"/>
    </source>
</evidence>
<dbReference type="Gene3D" id="1.10.630.10">
    <property type="entry name" value="Cytochrome P450"/>
    <property type="match status" value="1"/>
</dbReference>
<dbReference type="InterPro" id="IPR050121">
    <property type="entry name" value="Cytochrome_P450_monoxygenase"/>
</dbReference>
<dbReference type="Pfam" id="PF00067">
    <property type="entry name" value="p450"/>
    <property type="match status" value="1"/>
</dbReference>
<dbReference type="PRINTS" id="PR00385">
    <property type="entry name" value="P450"/>
</dbReference>
<dbReference type="InterPro" id="IPR001128">
    <property type="entry name" value="Cyt_P450"/>
</dbReference>
<comment type="similarity">
    <text evidence="1">Belongs to the cytochrome P450 family.</text>
</comment>
<organism evidence="7 8">
    <name type="scientific">Glomerella acutata</name>
    <name type="common">Colletotrichum acutatum</name>
    <dbReference type="NCBI Taxonomy" id="27357"/>
    <lineage>
        <taxon>Eukaryota</taxon>
        <taxon>Fungi</taxon>
        <taxon>Dikarya</taxon>
        <taxon>Ascomycota</taxon>
        <taxon>Pezizomycotina</taxon>
        <taxon>Sordariomycetes</taxon>
        <taxon>Hypocreomycetidae</taxon>
        <taxon>Glomerellales</taxon>
        <taxon>Glomerellaceae</taxon>
        <taxon>Colletotrichum</taxon>
        <taxon>Colletotrichum acutatum species complex</taxon>
    </lineage>
</organism>
<dbReference type="SUPFAM" id="SSF48264">
    <property type="entry name" value="Cytochrome P450"/>
    <property type="match status" value="1"/>
</dbReference>
<dbReference type="RefSeq" id="XP_060359665.1">
    <property type="nucleotide sequence ID" value="XM_060515872.1"/>
</dbReference>
<comment type="cofactor">
    <cofactor evidence="6">
        <name>heme</name>
        <dbReference type="ChEBI" id="CHEBI:30413"/>
    </cofactor>
</comment>
<dbReference type="InterPro" id="IPR002401">
    <property type="entry name" value="Cyt_P450_E_grp-I"/>
</dbReference>
<comment type="caution">
    <text evidence="7">The sequence shown here is derived from an EMBL/GenBank/DDBJ whole genome shotgun (WGS) entry which is preliminary data.</text>
</comment>
<dbReference type="PANTHER" id="PTHR24305:SF96">
    <property type="entry name" value="CYTOCHROME P450 MONOOXYGENASE STCB-RELATED"/>
    <property type="match status" value="1"/>
</dbReference>
<dbReference type="GO" id="GO:0004497">
    <property type="term" value="F:monooxygenase activity"/>
    <property type="evidence" value="ECO:0007669"/>
    <property type="project" value="InterPro"/>
</dbReference>
<dbReference type="GO" id="GO:0016705">
    <property type="term" value="F:oxidoreductase activity, acting on paired donors, with incorporation or reduction of molecular oxygen"/>
    <property type="evidence" value="ECO:0007669"/>
    <property type="project" value="InterPro"/>
</dbReference>
<evidence type="ECO:0000256" key="1">
    <source>
        <dbReference type="ARBA" id="ARBA00010617"/>
    </source>
</evidence>
<dbReference type="GeneID" id="85399770"/>
<reference evidence="7" key="1">
    <citation type="submission" date="2021-12" db="EMBL/GenBank/DDBJ databases">
        <title>Comparative genomics, transcriptomics and evolutionary studies reveal genomic signatures of adaptation to plant cell wall in hemibiotrophic fungi.</title>
        <authorList>
            <consortium name="DOE Joint Genome Institute"/>
            <person name="Baroncelli R."/>
            <person name="Diaz J.F."/>
            <person name="Benocci T."/>
            <person name="Peng M."/>
            <person name="Battaglia E."/>
            <person name="Haridas S."/>
            <person name="Andreopoulos W."/>
            <person name="Labutti K."/>
            <person name="Pangilinan J."/>
            <person name="Floch G.L."/>
            <person name="Makela M.R."/>
            <person name="Henrissat B."/>
            <person name="Grigoriev I.V."/>
            <person name="Crouch J.A."/>
            <person name="De Vries R.P."/>
            <person name="Sukno S.A."/>
            <person name="Thon M.R."/>
        </authorList>
    </citation>
    <scope>NUCLEOTIDE SEQUENCE</scope>
    <source>
        <strain evidence="7">CBS 112980</strain>
    </source>
</reference>
<dbReference type="GO" id="GO:0005506">
    <property type="term" value="F:iron ion binding"/>
    <property type="evidence" value="ECO:0007669"/>
    <property type="project" value="InterPro"/>
</dbReference>
<keyword evidence="8" id="KW-1185">Reference proteome</keyword>
<evidence type="ECO:0000256" key="4">
    <source>
        <dbReference type="ARBA" id="ARBA00023002"/>
    </source>
</evidence>
<dbReference type="PRINTS" id="PR00463">
    <property type="entry name" value="EP450I"/>
</dbReference>
<evidence type="ECO:0000256" key="2">
    <source>
        <dbReference type="ARBA" id="ARBA00022617"/>
    </source>
</evidence>
<evidence type="ECO:0000256" key="6">
    <source>
        <dbReference type="PIRSR" id="PIRSR602401-1"/>
    </source>
</evidence>
<dbReference type="PANTHER" id="PTHR24305">
    <property type="entry name" value="CYTOCHROME P450"/>
    <property type="match status" value="1"/>
</dbReference>
<keyword evidence="4" id="KW-0560">Oxidoreductase</keyword>
<accession>A0AAD8XDB6</accession>
<feature type="binding site" description="axial binding residue" evidence="6">
    <location>
        <position position="444"/>
    </location>
    <ligand>
        <name>heme</name>
        <dbReference type="ChEBI" id="CHEBI:30413"/>
    </ligand>
    <ligandPart>
        <name>Fe</name>
        <dbReference type="ChEBI" id="CHEBI:18248"/>
    </ligandPart>
</feature>
<evidence type="ECO:0000256" key="3">
    <source>
        <dbReference type="ARBA" id="ARBA00022723"/>
    </source>
</evidence>
<sequence>MRVILLHPEDDFDRTAMAMALVGAAGVLLVCNLLSQYNNSPLKHIPGPWHTRCSRLRLKLSRLTGTRMTYVHQLHERYGSIVRIAPNEVSCIDIQSVSQVYKVGGGFEKAQWIGDYAKKLPALSLSMILNSEEAKQRRRLLQGSFTLASLRKNWESTIRSKVEIAVMKIKTEALAGSSNSHKWWTYMAADIISQLSFGQSLGVLESGKSTMYMRAIENALIADVIQCEIPFLASVSQLIPRALLQTFSRQLEQVRLGGADGVASVKQRGPSSTQSIFTEMIAECDNEGRSWLTKEAVSMEGAGMMVAGTDTTAAVLTYLIWSVLKQPVLQQQLEDEIALLGDDFDDKWLETCPILSAVIEETLRLYPAVLSSLPRLVPEGGTKLSSHFVPAGTVVCSPAYSLQRDPKVFPDPHQFDVDRYLHTTKVSLQQRQSYLPLGTGARVCIGQYLAMMELRLATAVFFKSCRGAKLDPNMPADSMEMKDYVLLSPKKKRCNITLI</sequence>
<keyword evidence="5 6" id="KW-0408">Iron</keyword>
<dbReference type="Proteomes" id="UP001244207">
    <property type="component" value="Unassembled WGS sequence"/>
</dbReference>
<keyword evidence="2 6" id="KW-0349">Heme</keyword>
<name>A0AAD8XDB6_GLOAC</name>
<keyword evidence="3 6" id="KW-0479">Metal-binding</keyword>
<dbReference type="AlphaFoldDB" id="A0AAD8XDB6"/>
<evidence type="ECO:0000313" key="7">
    <source>
        <dbReference type="EMBL" id="KAK1713339.1"/>
    </source>
</evidence>
<dbReference type="InterPro" id="IPR036396">
    <property type="entry name" value="Cyt_P450_sf"/>
</dbReference>
<evidence type="ECO:0000313" key="8">
    <source>
        <dbReference type="Proteomes" id="UP001244207"/>
    </source>
</evidence>